<dbReference type="Proteomes" id="UP001059663">
    <property type="component" value="Chromosome"/>
</dbReference>
<proteinExistence type="predicted"/>
<protein>
    <submittedName>
        <fullName evidence="1">Acyl-CoA dehydrogenase family protein</fullName>
    </submittedName>
</protein>
<gene>
    <name evidence="1" type="ORF">LP422_10035</name>
</gene>
<reference evidence="1" key="1">
    <citation type="submission" date="2021-11" db="EMBL/GenBank/DDBJ databases">
        <title>Study of the species diversity of bacterial strains isolated from a unique natural object - Shulgan-Tash cave (Bashkiria).</title>
        <authorList>
            <person name="Sazanova A.L."/>
            <person name="Chirak E.R."/>
            <person name="Safronova V.I."/>
        </authorList>
    </citation>
    <scope>NUCLEOTIDE SEQUENCE</scope>
    <source>
        <strain evidence="1">P1</strain>
    </source>
</reference>
<sequence>MIGHGDLSVFVKAGVQFGLFGGAIANLGTDRHHERYLPGMADLSLPGCFAMTETGHGSDVQSILTTATHDPETDELVIHSPSPAARKDYIGGAARDARLAAVFAQLVVGGENHGVHCVLVPVRDEAGSPFAV</sequence>
<accession>A0AC61U8E4</accession>
<evidence type="ECO:0000313" key="1">
    <source>
        <dbReference type="EMBL" id="UUZ46122.1"/>
    </source>
</evidence>
<name>A0AC61U8E4_9MICO</name>
<dbReference type="EMBL" id="CP087977">
    <property type="protein sequence ID" value="UUZ46122.1"/>
    <property type="molecule type" value="Genomic_DNA"/>
</dbReference>
<organism evidence="1 2">
    <name type="scientific">Janibacter limosus</name>
    <dbReference type="NCBI Taxonomy" id="53458"/>
    <lineage>
        <taxon>Bacteria</taxon>
        <taxon>Bacillati</taxon>
        <taxon>Actinomycetota</taxon>
        <taxon>Actinomycetes</taxon>
        <taxon>Micrococcales</taxon>
        <taxon>Intrasporangiaceae</taxon>
        <taxon>Janibacter</taxon>
    </lineage>
</organism>
<evidence type="ECO:0000313" key="2">
    <source>
        <dbReference type="Proteomes" id="UP001059663"/>
    </source>
</evidence>